<protein>
    <submittedName>
        <fullName evidence="3">Type II secretion system protein G</fullName>
    </submittedName>
</protein>
<dbReference type="Pfam" id="PF07963">
    <property type="entry name" value="N_methyl"/>
    <property type="match status" value="1"/>
</dbReference>
<reference evidence="3 4" key="1">
    <citation type="submission" date="2019-02" db="EMBL/GenBank/DDBJ databases">
        <title>Deep-cultivation of Planctomycetes and their phenomic and genomic characterization uncovers novel biology.</title>
        <authorList>
            <person name="Wiegand S."/>
            <person name="Jogler M."/>
            <person name="Boedeker C."/>
            <person name="Pinto D."/>
            <person name="Vollmers J."/>
            <person name="Rivas-Marin E."/>
            <person name="Kohn T."/>
            <person name="Peeters S.H."/>
            <person name="Heuer A."/>
            <person name="Rast P."/>
            <person name="Oberbeckmann S."/>
            <person name="Bunk B."/>
            <person name="Jeske O."/>
            <person name="Meyerdierks A."/>
            <person name="Storesund J.E."/>
            <person name="Kallscheuer N."/>
            <person name="Luecker S."/>
            <person name="Lage O.M."/>
            <person name="Pohl T."/>
            <person name="Merkel B.J."/>
            <person name="Hornburger P."/>
            <person name="Mueller R.-W."/>
            <person name="Bruemmer F."/>
            <person name="Labrenz M."/>
            <person name="Spormann A.M."/>
            <person name="Op Den Camp H."/>
            <person name="Overmann J."/>
            <person name="Amann R."/>
            <person name="Jetten M.S.M."/>
            <person name="Mascher T."/>
            <person name="Medema M.H."/>
            <person name="Devos D.P."/>
            <person name="Kaster A.-K."/>
            <person name="Ovreas L."/>
            <person name="Rohde M."/>
            <person name="Galperin M.Y."/>
            <person name="Jogler C."/>
        </authorList>
    </citation>
    <scope>NUCLEOTIDE SEQUENCE [LARGE SCALE GENOMIC DNA]</scope>
    <source>
        <strain evidence="3 4">KOR42</strain>
    </source>
</reference>
<dbReference type="PROSITE" id="PS00409">
    <property type="entry name" value="PROKAR_NTER_METHYL"/>
    <property type="match status" value="1"/>
</dbReference>
<name>A0A5C5WLG0_9PLAN</name>
<feature type="transmembrane region" description="Helical" evidence="1">
    <location>
        <begin position="12"/>
        <end position="32"/>
    </location>
</feature>
<gene>
    <name evidence="3" type="primary">xcpT_12</name>
    <name evidence="3" type="ORF">KOR42_35140</name>
</gene>
<comment type="caution">
    <text evidence="3">The sequence shown here is derived from an EMBL/GenBank/DDBJ whole genome shotgun (WGS) entry which is preliminary data.</text>
</comment>
<dbReference type="InterPro" id="IPR045584">
    <property type="entry name" value="Pilin-like"/>
</dbReference>
<dbReference type="Gene3D" id="3.30.700.10">
    <property type="entry name" value="Glycoprotein, Type 4 Pilin"/>
    <property type="match status" value="1"/>
</dbReference>
<evidence type="ECO:0000256" key="1">
    <source>
        <dbReference type="SAM" id="Phobius"/>
    </source>
</evidence>
<keyword evidence="1" id="KW-0812">Transmembrane</keyword>
<dbReference type="NCBIfam" id="TIGR02532">
    <property type="entry name" value="IV_pilin_GFxxxE"/>
    <property type="match status" value="1"/>
</dbReference>
<dbReference type="PANTHER" id="PTHR30093">
    <property type="entry name" value="GENERAL SECRETION PATHWAY PROTEIN G"/>
    <property type="match status" value="1"/>
</dbReference>
<dbReference type="InterPro" id="IPR011453">
    <property type="entry name" value="DUF1559"/>
</dbReference>
<dbReference type="Pfam" id="PF07596">
    <property type="entry name" value="SBP_bac_10"/>
    <property type="match status" value="1"/>
</dbReference>
<evidence type="ECO:0000259" key="2">
    <source>
        <dbReference type="Pfam" id="PF07596"/>
    </source>
</evidence>
<evidence type="ECO:0000313" key="3">
    <source>
        <dbReference type="EMBL" id="TWT51626.1"/>
    </source>
</evidence>
<dbReference type="InterPro" id="IPR027558">
    <property type="entry name" value="Pre_pil_HX9DG_C"/>
</dbReference>
<keyword evidence="1" id="KW-1133">Transmembrane helix</keyword>
<proteinExistence type="predicted"/>
<keyword evidence="1" id="KW-0472">Membrane</keyword>
<dbReference type="PANTHER" id="PTHR30093:SF2">
    <property type="entry name" value="TYPE II SECRETION SYSTEM PROTEIN H"/>
    <property type="match status" value="1"/>
</dbReference>
<dbReference type="Proteomes" id="UP000317243">
    <property type="component" value="Unassembled WGS sequence"/>
</dbReference>
<keyword evidence="4" id="KW-1185">Reference proteome</keyword>
<dbReference type="RefSeq" id="WP_146510962.1">
    <property type="nucleotide sequence ID" value="NZ_SIHI01000012.1"/>
</dbReference>
<accession>A0A5C5WLG0</accession>
<dbReference type="InterPro" id="IPR012902">
    <property type="entry name" value="N_methyl_site"/>
</dbReference>
<dbReference type="OrthoDB" id="270727at2"/>
<evidence type="ECO:0000313" key="4">
    <source>
        <dbReference type="Proteomes" id="UP000317243"/>
    </source>
</evidence>
<organism evidence="3 4">
    <name type="scientific">Thalassoglobus neptunius</name>
    <dbReference type="NCBI Taxonomy" id="1938619"/>
    <lineage>
        <taxon>Bacteria</taxon>
        <taxon>Pseudomonadati</taxon>
        <taxon>Planctomycetota</taxon>
        <taxon>Planctomycetia</taxon>
        <taxon>Planctomycetales</taxon>
        <taxon>Planctomycetaceae</taxon>
        <taxon>Thalassoglobus</taxon>
    </lineage>
</organism>
<dbReference type="SUPFAM" id="SSF54523">
    <property type="entry name" value="Pili subunits"/>
    <property type="match status" value="1"/>
</dbReference>
<feature type="domain" description="DUF1559" evidence="2">
    <location>
        <begin position="33"/>
        <end position="286"/>
    </location>
</feature>
<dbReference type="EMBL" id="SIHI01000012">
    <property type="protein sequence ID" value="TWT51626.1"/>
    <property type="molecule type" value="Genomic_DNA"/>
</dbReference>
<dbReference type="AlphaFoldDB" id="A0A5C5WLG0"/>
<dbReference type="NCBIfam" id="TIGR04294">
    <property type="entry name" value="pre_pil_HX9DG"/>
    <property type="match status" value="1"/>
</dbReference>
<sequence length="306" mass="33459">MKTQRRRGFTLIELLVVIAIIAILISLLLPAVQQAREAARRTQCKNNLKQIGLAMHNYHDVNKGFPVAQFGCCWGTWIVGILPYIDQANLYNIYVNDRKYGVPSDTARYGHAANLPVTTTRLVSLTCPSDSPNVPIGEITSHNYAVNFGNTAFGQHAELNGVEFGGAPFINTPSGTPARNQSISDLRDGTTSTILVSEVLQGVDRDLRGFAWWADATQFTTYLPPNSAIPDRIYSSSYCNNLPEQNLPCDVSSTTNPTMFGSRSRHVGGVQVTLADGSCRFISENLSLDTWRALSTAKGAEIIGEF</sequence>